<evidence type="ECO:0000256" key="1">
    <source>
        <dbReference type="SAM" id="MobiDB-lite"/>
    </source>
</evidence>
<reference evidence="2 3" key="1">
    <citation type="submission" date="2017-08" db="EMBL/GenBank/DDBJ databases">
        <title>Acidophilic green algal genome provides insights into adaptation to an acidic environment.</title>
        <authorList>
            <person name="Hirooka S."/>
            <person name="Hirose Y."/>
            <person name="Kanesaki Y."/>
            <person name="Higuchi S."/>
            <person name="Fujiwara T."/>
            <person name="Onuma R."/>
            <person name="Era A."/>
            <person name="Ohbayashi R."/>
            <person name="Uzuka A."/>
            <person name="Nozaki H."/>
            <person name="Yoshikawa H."/>
            <person name="Miyagishima S.Y."/>
        </authorList>
    </citation>
    <scope>NUCLEOTIDE SEQUENCE [LARGE SCALE GENOMIC DNA]</scope>
    <source>
        <strain evidence="2 3">NIES-2499</strain>
    </source>
</reference>
<gene>
    <name evidence="2" type="ORF">CEUSTIGMA_g6299.t1</name>
</gene>
<feature type="region of interest" description="Disordered" evidence="1">
    <location>
        <begin position="1"/>
        <end position="30"/>
    </location>
</feature>
<feature type="compositionally biased region" description="Acidic residues" evidence="1">
    <location>
        <begin position="287"/>
        <end position="296"/>
    </location>
</feature>
<feature type="region of interest" description="Disordered" evidence="1">
    <location>
        <begin position="270"/>
        <end position="304"/>
    </location>
</feature>
<protein>
    <submittedName>
        <fullName evidence="2">Uncharacterized protein</fullName>
    </submittedName>
</protein>
<proteinExistence type="predicted"/>
<feature type="compositionally biased region" description="Low complexity" evidence="1">
    <location>
        <begin position="1"/>
        <end position="26"/>
    </location>
</feature>
<dbReference type="Proteomes" id="UP000232323">
    <property type="component" value="Unassembled WGS sequence"/>
</dbReference>
<keyword evidence="3" id="KW-1185">Reference proteome</keyword>
<comment type="caution">
    <text evidence="2">The sequence shown here is derived from an EMBL/GenBank/DDBJ whole genome shotgun (WGS) entry which is preliminary data.</text>
</comment>
<organism evidence="2 3">
    <name type="scientific">Chlamydomonas eustigma</name>
    <dbReference type="NCBI Taxonomy" id="1157962"/>
    <lineage>
        <taxon>Eukaryota</taxon>
        <taxon>Viridiplantae</taxon>
        <taxon>Chlorophyta</taxon>
        <taxon>core chlorophytes</taxon>
        <taxon>Chlorophyceae</taxon>
        <taxon>CS clade</taxon>
        <taxon>Chlamydomonadales</taxon>
        <taxon>Chlamydomonadaceae</taxon>
        <taxon>Chlamydomonas</taxon>
    </lineage>
</organism>
<dbReference type="AlphaFoldDB" id="A0A250X702"/>
<evidence type="ECO:0000313" key="2">
    <source>
        <dbReference type="EMBL" id="GAX78861.1"/>
    </source>
</evidence>
<sequence>MLLGCSASASSTSSSSNASQAEKASSPKIDRDLNKSRWMMAAMSVLRMPSAALYAGNLVDLPEGGASPNKQSSMSKINMQSNLLRSTSERLITGAKSFVRTLGPTHVGTLVGSMIRSQALLDSAASAVGQPGWEAERNEGDEISPDMALAAAKKVTVVVAAAADGTSLSLPYQVVIEGKTAACLPYNEEARLKAGGGWGGLGVITTDGVPAEKQIMDLRLGQLKPLLPHFLIAALKCIQRDKALVKHAWGSRGRGRRGCGRRSTAVLTQVDDEEEMLKESDTSNTEREEEEDDEGLLMEGLVRSRPQRSVRIKRFGQAEEVRGRGGGGR</sequence>
<dbReference type="EMBL" id="BEGY01000036">
    <property type="protein sequence ID" value="GAX78861.1"/>
    <property type="molecule type" value="Genomic_DNA"/>
</dbReference>
<name>A0A250X702_9CHLO</name>
<evidence type="ECO:0000313" key="3">
    <source>
        <dbReference type="Proteomes" id="UP000232323"/>
    </source>
</evidence>
<accession>A0A250X702</accession>
<feature type="compositionally biased region" description="Basic and acidic residues" evidence="1">
    <location>
        <begin position="277"/>
        <end position="286"/>
    </location>
</feature>